<reference evidence="9" key="1">
    <citation type="submission" date="2021-02" db="EMBL/GenBank/DDBJ databases">
        <authorList>
            <person name="Nowell W R."/>
        </authorList>
    </citation>
    <scope>NUCLEOTIDE SEQUENCE</scope>
</reference>
<comment type="caution">
    <text evidence="9">The sequence shown here is derived from an EMBL/GenBank/DDBJ whole genome shotgun (WGS) entry which is preliminary data.</text>
</comment>
<organism evidence="9 10">
    <name type="scientific">Rotaria sordida</name>
    <dbReference type="NCBI Taxonomy" id="392033"/>
    <lineage>
        <taxon>Eukaryota</taxon>
        <taxon>Metazoa</taxon>
        <taxon>Spiralia</taxon>
        <taxon>Gnathifera</taxon>
        <taxon>Rotifera</taxon>
        <taxon>Eurotatoria</taxon>
        <taxon>Bdelloidea</taxon>
        <taxon>Philodinida</taxon>
        <taxon>Philodinidae</taxon>
        <taxon>Rotaria</taxon>
    </lineage>
</organism>
<dbReference type="InterPro" id="IPR039808">
    <property type="entry name" value="Cadherin"/>
</dbReference>
<dbReference type="PANTHER" id="PTHR24027">
    <property type="entry name" value="CADHERIN-23"/>
    <property type="match status" value="1"/>
</dbReference>
<dbReference type="CDD" id="cd05819">
    <property type="entry name" value="NHL"/>
    <property type="match status" value="1"/>
</dbReference>
<evidence type="ECO:0000256" key="4">
    <source>
        <dbReference type="ARBA" id="ARBA00023136"/>
    </source>
</evidence>
<dbReference type="GO" id="GO:0005509">
    <property type="term" value="F:calcium ion binding"/>
    <property type="evidence" value="ECO:0007669"/>
    <property type="project" value="UniProtKB-UniRule"/>
</dbReference>
<evidence type="ECO:0000259" key="8">
    <source>
        <dbReference type="PROSITE" id="PS50268"/>
    </source>
</evidence>
<evidence type="ECO:0000256" key="3">
    <source>
        <dbReference type="ARBA" id="ARBA00022837"/>
    </source>
</evidence>
<dbReference type="Gene3D" id="2.60.120.200">
    <property type="match status" value="1"/>
</dbReference>
<sequence>MLCLAVQNLSPSARWAQNATTVAGLANGTAGSSLSTLFLNEGISIADEDALYIADGFNNRIVLIGPNSTTAIAIIQDGSNSSRLFTYPTDVFVTQKYIYVLDMQNFRVVKLFKNRTNPVTIAGIMLVYGTDLNASTMGYCHDIFVDSNENLYVSDYSNNRVVRYSSNSSSGMPGVIVAGNGTGGTSASQLSGPSGMFVNEVGTLYVADCLNNRIQRWNNGASSGVTVAGTGVNGNSLAQLYYPSGIVVDSNGYMYIADYGNNRVLRWAPNSNSGECIVACTGHRGNGIDTLYGPVALAFDSYGSLFISDINNNRVQKFQILSSFDETSITMSTSITHHTTSLQASSNSSRTHSSTIAISIAVLYYANFNGPIFDQPVYKVTASNFSIVSPINTTLFIFSLEPQTQNTIPTYVPLNRALNSVADIQVTWTDTTFFIEKLSNFSYRVATNISPLNYFSPYHRYLFTITATQSFTGRPSISSTAIAQIDLNYCNAHAPTFIYSNQTYSISETQRAGLTFGTVFATDADKDSVTFALTPASSQFIIDRSTGVLSLSQTFQTTPSSPIFLTVTATDVPSSSCSLPCPSCIARSNSTTITIIVITANKQPPKFSDQPCNLNISLREDSLSGTNITTLTATDNDQGNNGRISFSFPPEQQQTKLLADTNDIQSRSTFYSKFQLYQFDQINETRTVQLRMNETFDYDQLGATRVWYLFILASDQGTPSLQSLCTLRINLIEVNEYAPVFTPTIWNQTIYSTTGSTVMRVIASDFDAGVSGMINYFMVSSPQQYFVIESSTGIIRFASGVTVSNVNPALFPVRFTVFAQDRGSPSRMSSSNATVEIYLASNNTIPPVQWLNPSNGELNLNISEKYFETSSTQLISDSQNGFNDAETQAIYLLTLLIASNPPLLGWATINLRDENDEIPQFSIRSLELNILATQTGTRLIGQFLAFDRDLTSPNNRVQYRINDQLTDEITRNRFFLLADGTVGTNVTFDRQNRSTYRIIITAFDSAPAWSMTTNNTEDFQLDINIVDNNDLPPVFNQTTANISIDESTTIGTSIYNITVTDSNPYSILNFGILSGNIKNIFTFVKISDNGNDASRTEYRAIGQLIVVGPLDYVDQRIYTLVLFAFDTNNLATINVIVNVLSNNANAPYFLVQSNVYQIEENRPVASLNTDQIIANDSNPSILSLKYSVVSNDQQILRTIFLNESNNRATIGIASPGLIRDAPFGRSTYRFALRVTNQNGTGVSSYAPVTINIIDINNNGPIPIASNSSWIMNEGIQNPSIFIVFRDFDDSSLNNTIPFSVRVLEPSTFEISPTLNNNDTFTLRYNGILSRTEAKNLTVKIMSQDVKGISVNTSIPIIVGDIAGNDPISDGLKTINVLYAEGYENSLQNVDLGSVYVVNTDDWFLANNIYSVTNVSRNQIFQINQGFLRTPSPLSVGTYTIVIQVTKSLTSSQSTASSSINMEVAEIDIESIREAATIRIQGETPETLVDLSFGNRLDRLREVLASILTVSIDSIRLLTIRSVPQYRHPIYPPLSFDEAKRTALTDVIFSVLSSTRGVIENTVNNNLPQLTSRSGLTVNATGPNPCRNYVCPSGTICSASRSIQPFPLLIDTNLTSFVGINIIDSPDCVNSTWRVSPQMPLPSGCSTFSFNDAIFCPCTDVQSLGPLGTYCAVLGRTFLNTGSSYAVFDGTTFSNLAPARFSFDFVVPNISTVGLLLLYGREIPPIDDYFWLAIELINSNRLRFHFRDHPFFDTNLVINASKWYHVEYQYVADTILVMINDEQYDITVNNNSINNNNNNQSLVRLYLGGLPRRDSPINALYPALSNVDSFRGCIRNVRSNGVYLDMNRPIFASDNSRAGLCDCLNTDTCTTGPPKDATGVIVPCYTDRIGEEDNISYNLGILRKPVYTVSNEEILNEHLNMNNRGYTNSTTRESLGNFIDQKLRKQPIVPRLTDTMLFYAYEGTGQLESMLIYSKTDRIQVINKLFI</sequence>
<dbReference type="SMART" id="SM00112">
    <property type="entry name" value="CA"/>
    <property type="match status" value="7"/>
</dbReference>
<dbReference type="InterPro" id="IPR013320">
    <property type="entry name" value="ConA-like_dom_sf"/>
</dbReference>
<dbReference type="Pfam" id="PF01436">
    <property type="entry name" value="NHL"/>
    <property type="match status" value="1"/>
</dbReference>
<feature type="domain" description="Cadherin" evidence="8">
    <location>
        <begin position="936"/>
        <end position="1035"/>
    </location>
</feature>
<dbReference type="Gene3D" id="2.120.10.30">
    <property type="entry name" value="TolB, C-terminal domain"/>
    <property type="match status" value="2"/>
</dbReference>
<accession>A0A819CKW6</accession>
<dbReference type="GO" id="GO:0045296">
    <property type="term" value="F:cadherin binding"/>
    <property type="evidence" value="ECO:0007669"/>
    <property type="project" value="TreeGrafter"/>
</dbReference>
<feature type="domain" description="Cadherin" evidence="8">
    <location>
        <begin position="610"/>
        <end position="741"/>
    </location>
</feature>
<feature type="domain" description="Laminin G" evidence="7">
    <location>
        <begin position="1674"/>
        <end position="1860"/>
    </location>
</feature>
<evidence type="ECO:0000313" key="10">
    <source>
        <dbReference type="Proteomes" id="UP000663823"/>
    </source>
</evidence>
<dbReference type="CDD" id="cd00110">
    <property type="entry name" value="LamG"/>
    <property type="match status" value="1"/>
</dbReference>
<comment type="subcellular location">
    <subcellularLocation>
        <location evidence="1">Membrane</location>
    </subcellularLocation>
</comment>
<feature type="domain" description="Cadherin" evidence="8">
    <location>
        <begin position="1036"/>
        <end position="1149"/>
    </location>
</feature>
<dbReference type="InterPro" id="IPR001791">
    <property type="entry name" value="Laminin_G"/>
</dbReference>
<comment type="caution">
    <text evidence="6">Lacks conserved residue(s) required for the propagation of feature annotation.</text>
</comment>
<dbReference type="PRINTS" id="PR00205">
    <property type="entry name" value="CADHERIN"/>
</dbReference>
<dbReference type="SUPFAM" id="SSF101898">
    <property type="entry name" value="NHL repeat"/>
    <property type="match status" value="1"/>
</dbReference>
<evidence type="ECO:0000259" key="7">
    <source>
        <dbReference type="PROSITE" id="PS50025"/>
    </source>
</evidence>
<dbReference type="PROSITE" id="PS50025">
    <property type="entry name" value="LAM_G_DOMAIN"/>
    <property type="match status" value="1"/>
</dbReference>
<dbReference type="PROSITE" id="PS50268">
    <property type="entry name" value="CADHERIN_2"/>
    <property type="match status" value="6"/>
</dbReference>
<dbReference type="InterPro" id="IPR011042">
    <property type="entry name" value="6-blade_b-propeller_TolB-like"/>
</dbReference>
<dbReference type="Proteomes" id="UP000663823">
    <property type="component" value="Unassembled WGS sequence"/>
</dbReference>
<dbReference type="SMART" id="SM00282">
    <property type="entry name" value="LamG"/>
    <property type="match status" value="1"/>
</dbReference>
<dbReference type="EMBL" id="CAJOAX010002706">
    <property type="protein sequence ID" value="CAF3813938.1"/>
    <property type="molecule type" value="Genomic_DNA"/>
</dbReference>
<dbReference type="GO" id="GO:0016477">
    <property type="term" value="P:cell migration"/>
    <property type="evidence" value="ECO:0007669"/>
    <property type="project" value="TreeGrafter"/>
</dbReference>
<keyword evidence="3 5" id="KW-0106">Calcium</keyword>
<dbReference type="InterPro" id="IPR015919">
    <property type="entry name" value="Cadherin-like_sf"/>
</dbReference>
<dbReference type="CDD" id="cd11304">
    <property type="entry name" value="Cadherin_repeat"/>
    <property type="match status" value="5"/>
</dbReference>
<keyword evidence="4" id="KW-0472">Membrane</keyword>
<evidence type="ECO:0000256" key="2">
    <source>
        <dbReference type="ARBA" id="ARBA00022737"/>
    </source>
</evidence>
<protein>
    <submittedName>
        <fullName evidence="9">Uncharacterized protein</fullName>
    </submittedName>
</protein>
<dbReference type="GO" id="GO:0016342">
    <property type="term" value="C:catenin complex"/>
    <property type="evidence" value="ECO:0007669"/>
    <property type="project" value="TreeGrafter"/>
</dbReference>
<dbReference type="Pfam" id="PF00054">
    <property type="entry name" value="Laminin_G_1"/>
    <property type="match status" value="1"/>
</dbReference>
<feature type="domain" description="Cadherin" evidence="8">
    <location>
        <begin position="1157"/>
        <end position="1262"/>
    </location>
</feature>
<proteinExistence type="predicted"/>
<evidence type="ECO:0000256" key="1">
    <source>
        <dbReference type="ARBA" id="ARBA00004370"/>
    </source>
</evidence>
<dbReference type="Gene3D" id="2.60.40.60">
    <property type="entry name" value="Cadherins"/>
    <property type="match status" value="6"/>
</dbReference>
<gene>
    <name evidence="9" type="ORF">OTI717_LOCUS18993</name>
</gene>
<feature type="domain" description="Cadherin" evidence="8">
    <location>
        <begin position="498"/>
        <end position="607"/>
    </location>
</feature>
<dbReference type="GO" id="GO:0008013">
    <property type="term" value="F:beta-catenin binding"/>
    <property type="evidence" value="ECO:0007669"/>
    <property type="project" value="TreeGrafter"/>
</dbReference>
<name>A0A819CKW6_9BILA</name>
<dbReference type="InterPro" id="IPR002126">
    <property type="entry name" value="Cadherin-like_dom"/>
</dbReference>
<evidence type="ECO:0000313" key="9">
    <source>
        <dbReference type="EMBL" id="CAF3813938.1"/>
    </source>
</evidence>
<dbReference type="PANTHER" id="PTHR24027:SF438">
    <property type="entry name" value="CADHERIN 23"/>
    <property type="match status" value="1"/>
</dbReference>
<feature type="domain" description="Cadherin" evidence="8">
    <location>
        <begin position="755"/>
        <end position="849"/>
    </location>
</feature>
<dbReference type="GO" id="GO:0007156">
    <property type="term" value="P:homophilic cell adhesion via plasma membrane adhesion molecules"/>
    <property type="evidence" value="ECO:0007669"/>
    <property type="project" value="InterPro"/>
</dbReference>
<evidence type="ECO:0000256" key="5">
    <source>
        <dbReference type="PROSITE-ProRule" id="PRU00043"/>
    </source>
</evidence>
<evidence type="ECO:0000256" key="6">
    <source>
        <dbReference type="PROSITE-ProRule" id="PRU00122"/>
    </source>
</evidence>
<keyword evidence="2" id="KW-0677">Repeat</keyword>
<dbReference type="SUPFAM" id="SSF49899">
    <property type="entry name" value="Concanavalin A-like lectins/glucanases"/>
    <property type="match status" value="1"/>
</dbReference>
<dbReference type="SUPFAM" id="SSF49313">
    <property type="entry name" value="Cadherin-like"/>
    <property type="match status" value="6"/>
</dbReference>
<dbReference type="InterPro" id="IPR001258">
    <property type="entry name" value="NHL_repeat"/>
</dbReference>